<evidence type="ECO:0000313" key="2">
    <source>
        <dbReference type="Proteomes" id="UP000176424"/>
    </source>
</evidence>
<dbReference type="Proteomes" id="UP000176424">
    <property type="component" value="Unassembled WGS sequence"/>
</dbReference>
<evidence type="ECO:0000313" key="1">
    <source>
        <dbReference type="EMBL" id="OGD10009.1"/>
    </source>
</evidence>
<protein>
    <submittedName>
        <fullName evidence="1">Uncharacterized protein</fullName>
    </submittedName>
</protein>
<proteinExistence type="predicted"/>
<name>A0A1F4ZUA7_9BACT</name>
<organism evidence="1 2">
    <name type="scientific">Candidatus Amesbacteria bacterium RIFOXYB1_FULL_44_23</name>
    <dbReference type="NCBI Taxonomy" id="1797263"/>
    <lineage>
        <taxon>Bacteria</taxon>
        <taxon>Candidatus Amesiibacteriota</taxon>
    </lineage>
</organism>
<sequence>MGEEKYDVSEIERKAAKYHGLDWDGLPVRDRRDVRELSKGIVENPASADDKGRLIEKVRRRLRDFFNGSEVLNTDVDLDAVKNEMRAKGKLRAAEALEQKARDRVLGKKGD</sequence>
<comment type="caution">
    <text evidence="1">The sequence shown here is derived from an EMBL/GenBank/DDBJ whole genome shotgun (WGS) entry which is preliminary data.</text>
</comment>
<dbReference type="AlphaFoldDB" id="A0A1F4ZUA7"/>
<accession>A0A1F4ZUA7</accession>
<dbReference type="EMBL" id="MEXR01000016">
    <property type="protein sequence ID" value="OGD10009.1"/>
    <property type="molecule type" value="Genomic_DNA"/>
</dbReference>
<reference evidence="1 2" key="1">
    <citation type="journal article" date="2016" name="Nat. Commun.">
        <title>Thousands of microbial genomes shed light on interconnected biogeochemical processes in an aquifer system.</title>
        <authorList>
            <person name="Anantharaman K."/>
            <person name="Brown C.T."/>
            <person name="Hug L.A."/>
            <person name="Sharon I."/>
            <person name="Castelle C.J."/>
            <person name="Probst A.J."/>
            <person name="Thomas B.C."/>
            <person name="Singh A."/>
            <person name="Wilkins M.J."/>
            <person name="Karaoz U."/>
            <person name="Brodie E.L."/>
            <person name="Williams K.H."/>
            <person name="Hubbard S.S."/>
            <person name="Banfield J.F."/>
        </authorList>
    </citation>
    <scope>NUCLEOTIDE SEQUENCE [LARGE SCALE GENOMIC DNA]</scope>
</reference>
<dbReference type="STRING" id="1797263.A2397_01035"/>
<gene>
    <name evidence="1" type="ORF">A2397_01035</name>
</gene>